<dbReference type="Proteomes" id="UP000053236">
    <property type="component" value="Unassembled WGS sequence"/>
</dbReference>
<reference evidence="3" key="2">
    <citation type="submission" date="2013-11" db="EMBL/GenBank/DDBJ databases">
        <title>The Genome Sequence of Phytophthora parasitica CJ05E6.</title>
        <authorList>
            <consortium name="The Broad Institute Genomics Platform"/>
            <person name="Russ C."/>
            <person name="Tyler B."/>
            <person name="Panabieres F."/>
            <person name="Shan W."/>
            <person name="Tripathy S."/>
            <person name="Grunwald N."/>
            <person name="Machado M."/>
            <person name="Johnson C.S."/>
            <person name="Arredondo F."/>
            <person name="Hong C."/>
            <person name="Coffey M."/>
            <person name="Young S.K."/>
            <person name="Zeng Q."/>
            <person name="Gargeya S."/>
            <person name="Fitzgerald M."/>
            <person name="Abouelleil A."/>
            <person name="Alvarado L."/>
            <person name="Chapman S.B."/>
            <person name="Gainer-Dewar J."/>
            <person name="Goldberg J."/>
            <person name="Griggs A."/>
            <person name="Gujja S."/>
            <person name="Hansen M."/>
            <person name="Howarth C."/>
            <person name="Imamovic A."/>
            <person name="Ireland A."/>
            <person name="Larimer J."/>
            <person name="McCowan C."/>
            <person name="Murphy C."/>
            <person name="Pearson M."/>
            <person name="Poon T.W."/>
            <person name="Priest M."/>
            <person name="Roberts A."/>
            <person name="Saif S."/>
            <person name="Shea T."/>
            <person name="Sykes S."/>
            <person name="Wortman J."/>
            <person name="Nusbaum C."/>
            <person name="Birren B."/>
        </authorList>
    </citation>
    <scope>NUCLEOTIDE SEQUENCE [LARGE SCALE GENOMIC DNA]</scope>
    <source>
        <strain evidence="3">CJ05E6</strain>
    </source>
</reference>
<evidence type="ECO:0000313" key="2">
    <source>
        <dbReference type="EMBL" id="ETK82373.1"/>
    </source>
</evidence>
<proteinExistence type="predicted"/>
<dbReference type="Proteomes" id="UP000053864">
    <property type="component" value="Unassembled WGS sequence"/>
</dbReference>
<evidence type="ECO:0000313" key="3">
    <source>
        <dbReference type="EMBL" id="ETL35762.1"/>
    </source>
</evidence>
<evidence type="ECO:0000256" key="1">
    <source>
        <dbReference type="SAM" id="MobiDB-lite"/>
    </source>
</evidence>
<reference evidence="2" key="1">
    <citation type="submission" date="2013-11" db="EMBL/GenBank/DDBJ databases">
        <title>The Genome Sequence of Phytophthora parasitica CJ02B3.</title>
        <authorList>
            <consortium name="The Broad Institute Genomics Platform"/>
            <person name="Russ C."/>
            <person name="Tyler B."/>
            <person name="Panabieres F."/>
            <person name="Shan W."/>
            <person name="Tripathy S."/>
            <person name="Grunwald N."/>
            <person name="Machado M."/>
            <person name="Johnson C.S."/>
            <person name="Arredondo F."/>
            <person name="Hong C."/>
            <person name="Coffey M."/>
            <person name="Young S.K."/>
            <person name="Zeng Q."/>
            <person name="Gargeya S."/>
            <person name="Fitzgerald M."/>
            <person name="Abouelleil A."/>
            <person name="Alvarado L."/>
            <person name="Chapman S.B."/>
            <person name="Gainer-Dewar J."/>
            <person name="Goldberg J."/>
            <person name="Griggs A."/>
            <person name="Gujja S."/>
            <person name="Hansen M."/>
            <person name="Howarth C."/>
            <person name="Imamovic A."/>
            <person name="Ireland A."/>
            <person name="Larimer J."/>
            <person name="McCowan C."/>
            <person name="Murphy C."/>
            <person name="Pearson M."/>
            <person name="Poon T.W."/>
            <person name="Priest M."/>
            <person name="Roberts A."/>
            <person name="Saif S."/>
            <person name="Shea T."/>
            <person name="Sykes S."/>
            <person name="Wortman J."/>
            <person name="Nusbaum C."/>
            <person name="Birren B."/>
        </authorList>
    </citation>
    <scope>NUCLEOTIDE SEQUENCE [LARGE SCALE GENOMIC DNA]</scope>
    <source>
        <strain evidence="2">CJ02B3</strain>
    </source>
</reference>
<accession>W2IQF1</accession>
<dbReference type="EMBL" id="KI687227">
    <property type="protein sequence ID" value="ETK82373.1"/>
    <property type="molecule type" value="Genomic_DNA"/>
</dbReference>
<feature type="region of interest" description="Disordered" evidence="1">
    <location>
        <begin position="29"/>
        <end position="70"/>
    </location>
</feature>
<dbReference type="AlphaFoldDB" id="W2IQF1"/>
<sequence length="70" mass="7995">MENARCNELEEEISQHVCSLKTDQHRASFRNQRREEDDEATTARTFSPSSKPSFRTASRAYGVCGRTKAD</sequence>
<dbReference type="VEuPathDB" id="FungiDB:PPTG_23437"/>
<organism evidence="3">
    <name type="scientific">Phytophthora nicotianae</name>
    <name type="common">Potato buckeye rot agent</name>
    <name type="synonym">Phytophthora parasitica</name>
    <dbReference type="NCBI Taxonomy" id="4792"/>
    <lineage>
        <taxon>Eukaryota</taxon>
        <taxon>Sar</taxon>
        <taxon>Stramenopiles</taxon>
        <taxon>Oomycota</taxon>
        <taxon>Peronosporomycetes</taxon>
        <taxon>Peronosporales</taxon>
        <taxon>Peronosporaceae</taxon>
        <taxon>Phytophthora</taxon>
    </lineage>
</organism>
<feature type="compositionally biased region" description="Polar residues" evidence="1">
    <location>
        <begin position="42"/>
        <end position="56"/>
    </location>
</feature>
<protein>
    <submittedName>
        <fullName evidence="3">Uncharacterized protein</fullName>
    </submittedName>
</protein>
<name>W2IQF1_PHYNI</name>
<gene>
    <name evidence="2" type="ORF">L915_12228</name>
    <name evidence="3" type="ORF">L916_12150</name>
</gene>
<dbReference type="EMBL" id="KI673918">
    <property type="protein sequence ID" value="ETL35762.1"/>
    <property type="molecule type" value="Genomic_DNA"/>
</dbReference>